<proteinExistence type="inferred from homology"/>
<dbReference type="Gene3D" id="3.90.190.10">
    <property type="entry name" value="Protein tyrosine phosphatase superfamily"/>
    <property type="match status" value="1"/>
</dbReference>
<dbReference type="CDD" id="cd14498">
    <property type="entry name" value="DSP"/>
    <property type="match status" value="1"/>
</dbReference>
<dbReference type="GO" id="GO:0004725">
    <property type="term" value="F:protein tyrosine phosphatase activity"/>
    <property type="evidence" value="ECO:0007669"/>
    <property type="project" value="UniProtKB-EC"/>
</dbReference>
<evidence type="ECO:0000256" key="3">
    <source>
        <dbReference type="ARBA" id="ARBA00022801"/>
    </source>
</evidence>
<comment type="similarity">
    <text evidence="1">Belongs to the protein-tyrosine phosphatase family. Non-receptor class dual specificity subfamily.</text>
</comment>
<organism evidence="7 8">
    <name type="scientific">Stentor coeruleus</name>
    <dbReference type="NCBI Taxonomy" id="5963"/>
    <lineage>
        <taxon>Eukaryota</taxon>
        <taxon>Sar</taxon>
        <taxon>Alveolata</taxon>
        <taxon>Ciliophora</taxon>
        <taxon>Postciliodesmatophora</taxon>
        <taxon>Heterotrichea</taxon>
        <taxon>Heterotrichida</taxon>
        <taxon>Stentoridae</taxon>
        <taxon>Stentor</taxon>
    </lineage>
</organism>
<dbReference type="InterPro" id="IPR029021">
    <property type="entry name" value="Prot-tyrosine_phosphatase-like"/>
</dbReference>
<evidence type="ECO:0000256" key="4">
    <source>
        <dbReference type="ARBA" id="ARBA00022912"/>
    </source>
</evidence>
<reference evidence="7 8" key="1">
    <citation type="submission" date="2016-11" db="EMBL/GenBank/DDBJ databases">
        <title>The macronuclear genome of Stentor coeruleus: a giant cell with tiny introns.</title>
        <authorList>
            <person name="Slabodnick M."/>
            <person name="Ruby J.G."/>
            <person name="Reiff S.B."/>
            <person name="Swart E.C."/>
            <person name="Gosai S."/>
            <person name="Prabakaran S."/>
            <person name="Witkowska E."/>
            <person name="Larue G.E."/>
            <person name="Fisher S."/>
            <person name="Freeman R.M."/>
            <person name="Gunawardena J."/>
            <person name="Chu W."/>
            <person name="Stover N.A."/>
            <person name="Gregory B.D."/>
            <person name="Nowacki M."/>
            <person name="Derisi J."/>
            <person name="Roy S.W."/>
            <person name="Marshall W.F."/>
            <person name="Sood P."/>
        </authorList>
    </citation>
    <scope>NUCLEOTIDE SEQUENCE [LARGE SCALE GENOMIC DNA]</scope>
    <source>
        <strain evidence="7">WM001</strain>
    </source>
</reference>
<dbReference type="SUPFAM" id="SSF52799">
    <property type="entry name" value="(Phosphotyrosine protein) phosphatases II"/>
    <property type="match status" value="1"/>
</dbReference>
<dbReference type="SMART" id="SM00195">
    <property type="entry name" value="DSPc"/>
    <property type="match status" value="1"/>
</dbReference>
<dbReference type="GO" id="GO:0043409">
    <property type="term" value="P:negative regulation of MAPK cascade"/>
    <property type="evidence" value="ECO:0007669"/>
    <property type="project" value="TreeGrafter"/>
</dbReference>
<evidence type="ECO:0000256" key="1">
    <source>
        <dbReference type="ARBA" id="ARBA00008601"/>
    </source>
</evidence>
<keyword evidence="4" id="KW-0904">Protein phosphatase</keyword>
<dbReference type="Pfam" id="PF00782">
    <property type="entry name" value="DSPc"/>
    <property type="match status" value="1"/>
</dbReference>
<dbReference type="GO" id="GO:0005737">
    <property type="term" value="C:cytoplasm"/>
    <property type="evidence" value="ECO:0007669"/>
    <property type="project" value="TreeGrafter"/>
</dbReference>
<name>A0A1R2AS08_9CILI</name>
<dbReference type="PROSITE" id="PS00383">
    <property type="entry name" value="TYR_PHOSPHATASE_1"/>
    <property type="match status" value="1"/>
</dbReference>
<dbReference type="InterPro" id="IPR000340">
    <property type="entry name" value="Dual-sp_phosphatase_cat-dom"/>
</dbReference>
<evidence type="ECO:0000313" key="8">
    <source>
        <dbReference type="Proteomes" id="UP000187209"/>
    </source>
</evidence>
<dbReference type="PANTHER" id="PTHR10159">
    <property type="entry name" value="DUAL SPECIFICITY PROTEIN PHOSPHATASE"/>
    <property type="match status" value="1"/>
</dbReference>
<gene>
    <name evidence="7" type="ORF">SteCoe_35577</name>
</gene>
<dbReference type="Proteomes" id="UP000187209">
    <property type="component" value="Unassembled WGS sequence"/>
</dbReference>
<evidence type="ECO:0000256" key="2">
    <source>
        <dbReference type="ARBA" id="ARBA00013064"/>
    </source>
</evidence>
<dbReference type="EC" id="3.1.3.48" evidence="2"/>
<dbReference type="OrthoDB" id="10252009at2759"/>
<evidence type="ECO:0000259" key="5">
    <source>
        <dbReference type="PROSITE" id="PS50054"/>
    </source>
</evidence>
<feature type="domain" description="Tyrosine specific protein phosphatases" evidence="6">
    <location>
        <begin position="75"/>
        <end position="130"/>
    </location>
</feature>
<evidence type="ECO:0000313" key="7">
    <source>
        <dbReference type="EMBL" id="OMJ67304.1"/>
    </source>
</evidence>
<dbReference type="PROSITE" id="PS50056">
    <property type="entry name" value="TYR_PHOSPHATASE_2"/>
    <property type="match status" value="1"/>
</dbReference>
<dbReference type="InterPro" id="IPR020422">
    <property type="entry name" value="TYR_PHOSPHATASE_DUAL_dom"/>
</dbReference>
<dbReference type="PANTHER" id="PTHR10159:SF519">
    <property type="entry name" value="DUAL SPECIFICITY PROTEIN PHOSPHATASE MPK3"/>
    <property type="match status" value="1"/>
</dbReference>
<protein>
    <recommendedName>
        <fullName evidence="2">protein-tyrosine-phosphatase</fullName>
        <ecNumber evidence="2">3.1.3.48</ecNumber>
    </recommendedName>
</protein>
<keyword evidence="3" id="KW-0378">Hydrolase</keyword>
<dbReference type="EMBL" id="MPUH01001524">
    <property type="protein sequence ID" value="OMJ67304.1"/>
    <property type="molecule type" value="Genomic_DNA"/>
</dbReference>
<evidence type="ECO:0000259" key="6">
    <source>
        <dbReference type="PROSITE" id="PS50056"/>
    </source>
</evidence>
<sequence length="161" mass="18299">MGSEQSKNSEPGHLTEIFEHLYLGDFIAATSPNILSKYNIKHVVQLFITDPIPSVDHIQIPIRGGRTTDITPVLEKGLKYIDKNISKGENVLVHCKHGRNRSASIVIAYTMLAKSWNFEKSKDFVYSKRPILRIKPKVQEYLSSTSPQELKDLLYREASDD</sequence>
<dbReference type="AlphaFoldDB" id="A0A1R2AS08"/>
<dbReference type="PROSITE" id="PS50054">
    <property type="entry name" value="TYR_PHOSPHATASE_DUAL"/>
    <property type="match status" value="1"/>
</dbReference>
<feature type="domain" description="Tyrosine-protein phosphatase" evidence="5">
    <location>
        <begin position="10"/>
        <end position="154"/>
    </location>
</feature>
<dbReference type="InterPro" id="IPR016130">
    <property type="entry name" value="Tyr_Pase_AS"/>
</dbReference>
<dbReference type="InterPro" id="IPR000387">
    <property type="entry name" value="Tyr_Pase_dom"/>
</dbReference>
<comment type="caution">
    <text evidence="7">The sequence shown here is derived from an EMBL/GenBank/DDBJ whole genome shotgun (WGS) entry which is preliminary data.</text>
</comment>
<accession>A0A1R2AS08</accession>
<keyword evidence="8" id="KW-1185">Reference proteome</keyword>